<accession>A0A086JRA9</accession>
<evidence type="ECO:0000313" key="2">
    <source>
        <dbReference type="Proteomes" id="UP000028837"/>
    </source>
</evidence>
<comment type="caution">
    <text evidence="1">The sequence shown here is derived from an EMBL/GenBank/DDBJ whole genome shotgun (WGS) entry which is preliminary data.</text>
</comment>
<dbReference type="EMBL" id="AHZU02001226">
    <property type="protein sequence ID" value="KFG34677.1"/>
    <property type="molecule type" value="Genomic_DNA"/>
</dbReference>
<proteinExistence type="predicted"/>
<organism evidence="1 2">
    <name type="scientific">Toxoplasma gondii GAB2-2007-GAL-DOM2</name>
    <dbReference type="NCBI Taxonomy" id="1130820"/>
    <lineage>
        <taxon>Eukaryota</taxon>
        <taxon>Sar</taxon>
        <taxon>Alveolata</taxon>
        <taxon>Apicomplexa</taxon>
        <taxon>Conoidasida</taxon>
        <taxon>Coccidia</taxon>
        <taxon>Eucoccidiorida</taxon>
        <taxon>Eimeriorina</taxon>
        <taxon>Sarcocystidae</taxon>
        <taxon>Toxoplasma</taxon>
    </lineage>
</organism>
<feature type="non-terminal residue" evidence="1">
    <location>
        <position position="1"/>
    </location>
</feature>
<dbReference type="VEuPathDB" id="ToxoDB:TGDOM2_400490"/>
<evidence type="ECO:0000313" key="1">
    <source>
        <dbReference type="EMBL" id="KFG34677.1"/>
    </source>
</evidence>
<dbReference type="AlphaFoldDB" id="A0A086JRA9"/>
<name>A0A086JRA9_TOXGO</name>
<sequence>VIQKLKVESEVRALKFDDTGLFCFAGTKAGAVHVLEASDTVNIRFKFKTSLGKVGRLHH</sequence>
<protein>
    <submittedName>
        <fullName evidence="1">Uncharacterized protein</fullName>
    </submittedName>
</protein>
<dbReference type="Proteomes" id="UP000028837">
    <property type="component" value="Unassembled WGS sequence"/>
</dbReference>
<gene>
    <name evidence="1" type="ORF">TGDOM2_400490</name>
</gene>
<reference evidence="1 2" key="1">
    <citation type="submission" date="2014-02" db="EMBL/GenBank/DDBJ databases">
        <authorList>
            <person name="Sibley D."/>
            <person name="Venepally P."/>
            <person name="Karamycheva S."/>
            <person name="Hadjithomas M."/>
            <person name="Khan A."/>
            <person name="Brunk B."/>
            <person name="Roos D."/>
            <person name="Caler E."/>
            <person name="Lorenzi H."/>
        </authorList>
    </citation>
    <scope>NUCLEOTIDE SEQUENCE [LARGE SCALE GENOMIC DNA]</scope>
    <source>
        <strain evidence="1 2">GAB2-2007-GAL-DOM2</strain>
    </source>
</reference>